<comment type="caution">
    <text evidence="2">The sequence shown here is derived from an EMBL/GenBank/DDBJ whole genome shotgun (WGS) entry which is preliminary data.</text>
</comment>
<dbReference type="OrthoDB" id="430364at2759"/>
<reference evidence="2 3" key="1">
    <citation type="journal article" date="2018" name="Gigascience">
        <title>Genomes of trombidid mites reveal novel predicted allergens and laterally-transferred genes associated with secondary metabolism.</title>
        <authorList>
            <person name="Dong X."/>
            <person name="Chaisiri K."/>
            <person name="Xia D."/>
            <person name="Armstrong S.D."/>
            <person name="Fang Y."/>
            <person name="Donnelly M.J."/>
            <person name="Kadowaki T."/>
            <person name="McGarry J.W."/>
            <person name="Darby A.C."/>
            <person name="Makepeace B.L."/>
        </authorList>
    </citation>
    <scope>NUCLEOTIDE SEQUENCE [LARGE SCALE GENOMIC DNA]</scope>
    <source>
        <strain evidence="2">UoL-UT</strain>
    </source>
</reference>
<dbReference type="Gene3D" id="2.30.29.30">
    <property type="entry name" value="Pleckstrin-homology domain (PH domain)/Phosphotyrosine-binding domain (PTB)"/>
    <property type="match status" value="1"/>
</dbReference>
<sequence length="61" mass="7245">MDDKFLLLFNARNDIDRQKFVDDLKESILEMKEMDLQRIKQQSLIIKSSNSLLDLNQSQCK</sequence>
<dbReference type="InterPro" id="IPR011993">
    <property type="entry name" value="PH-like_dom_sf"/>
</dbReference>
<evidence type="ECO:0000313" key="3">
    <source>
        <dbReference type="Proteomes" id="UP000288716"/>
    </source>
</evidence>
<dbReference type="EMBL" id="NCKV01000040">
    <property type="protein sequence ID" value="RWS31864.1"/>
    <property type="molecule type" value="Genomic_DNA"/>
</dbReference>
<feature type="domain" description="IQ motif and SEC7" evidence="1">
    <location>
        <begin position="2"/>
        <end position="41"/>
    </location>
</feature>
<organism evidence="2 3">
    <name type="scientific">Leptotrombidium deliense</name>
    <dbReference type="NCBI Taxonomy" id="299467"/>
    <lineage>
        <taxon>Eukaryota</taxon>
        <taxon>Metazoa</taxon>
        <taxon>Ecdysozoa</taxon>
        <taxon>Arthropoda</taxon>
        <taxon>Chelicerata</taxon>
        <taxon>Arachnida</taxon>
        <taxon>Acari</taxon>
        <taxon>Acariformes</taxon>
        <taxon>Trombidiformes</taxon>
        <taxon>Prostigmata</taxon>
        <taxon>Anystina</taxon>
        <taxon>Parasitengona</taxon>
        <taxon>Trombiculoidea</taxon>
        <taxon>Trombiculidae</taxon>
        <taxon>Leptotrombidium</taxon>
    </lineage>
</organism>
<evidence type="ECO:0000313" key="2">
    <source>
        <dbReference type="EMBL" id="RWS31864.1"/>
    </source>
</evidence>
<proteinExistence type="predicted"/>
<dbReference type="Proteomes" id="UP000288716">
    <property type="component" value="Unassembled WGS sequence"/>
</dbReference>
<dbReference type="Pfam" id="PF16453">
    <property type="entry name" value="IQ_SEC7_PH"/>
    <property type="match status" value="1"/>
</dbReference>
<gene>
    <name evidence="2" type="ORF">B4U80_10813</name>
</gene>
<name>A0A443SWI6_9ACAR</name>
<dbReference type="STRING" id="299467.A0A443SWI6"/>
<protein>
    <submittedName>
        <fullName evidence="2">IQ motif and SEC7 domain-containing protein 1-like protein</fullName>
    </submittedName>
</protein>
<accession>A0A443SWI6</accession>
<keyword evidence="3" id="KW-1185">Reference proteome</keyword>
<dbReference type="VEuPathDB" id="VectorBase:LDEU000170"/>
<dbReference type="AlphaFoldDB" id="A0A443SWI6"/>
<evidence type="ECO:0000259" key="1">
    <source>
        <dbReference type="Pfam" id="PF16453"/>
    </source>
</evidence>
<dbReference type="InterPro" id="IPR033742">
    <property type="entry name" value="IQSEC_PH"/>
</dbReference>